<evidence type="ECO:0000313" key="2">
    <source>
        <dbReference type="EMBL" id="KFH43339.1"/>
    </source>
</evidence>
<feature type="transmembrane region" description="Helical" evidence="1">
    <location>
        <begin position="37"/>
        <end position="57"/>
    </location>
</feature>
<dbReference type="Proteomes" id="UP000029964">
    <property type="component" value="Unassembled WGS sequence"/>
</dbReference>
<sequence>MSVYYESSWAILSTICIGNVLFGWIIIGIAGLSASSLIPLVTSAAGAIANGLCYYVYYQDPAPPRGNATGASVVADVMWLIQEAGVSFYSYIILEHILSGRVRTIFRTLFWSLMVVIVVARILILTMRLRGLMDSNFNAQTLVNGLHMGYFVSIAAVECVSAFFLLQKFMTAKQLSSQAELGTRLFKHLMHSTEIRLATLALIGVTRAITYFFQADPQQATSTASQLDRFVYTLECLFPIML</sequence>
<feature type="transmembrane region" description="Helical" evidence="1">
    <location>
        <begin position="106"/>
        <end position="127"/>
    </location>
</feature>
<feature type="transmembrane region" description="Helical" evidence="1">
    <location>
        <begin position="147"/>
        <end position="166"/>
    </location>
</feature>
<protein>
    <submittedName>
        <fullName evidence="2">Uncharacterized protein</fullName>
    </submittedName>
</protein>
<feature type="transmembrane region" description="Helical" evidence="1">
    <location>
        <begin position="12"/>
        <end position="30"/>
    </location>
</feature>
<dbReference type="EMBL" id="JPKY01000071">
    <property type="protein sequence ID" value="KFH43339.1"/>
    <property type="molecule type" value="Genomic_DNA"/>
</dbReference>
<feature type="transmembrane region" description="Helical" evidence="1">
    <location>
        <begin position="77"/>
        <end position="94"/>
    </location>
</feature>
<reference evidence="3" key="1">
    <citation type="journal article" date="2014" name="Genome Announc.">
        <title>Genome sequence and annotation of Acremonium chrysogenum, producer of the beta-lactam antibiotic cephalosporin C.</title>
        <authorList>
            <person name="Terfehr D."/>
            <person name="Dahlmann T.A."/>
            <person name="Specht T."/>
            <person name="Zadra I."/>
            <person name="Kuernsteiner H."/>
            <person name="Kueck U."/>
        </authorList>
    </citation>
    <scope>NUCLEOTIDE SEQUENCE [LARGE SCALE GENOMIC DNA]</scope>
    <source>
        <strain evidence="3">ATCC 11550 / CBS 779.69 / DSM 880 / IAM 14645 / JCM 23072 / IMI 49137</strain>
    </source>
</reference>
<comment type="caution">
    <text evidence="2">The sequence shown here is derived from an EMBL/GenBank/DDBJ whole genome shotgun (WGS) entry which is preliminary data.</text>
</comment>
<keyword evidence="1" id="KW-0812">Transmembrane</keyword>
<proteinExistence type="predicted"/>
<keyword evidence="1" id="KW-0472">Membrane</keyword>
<dbReference type="AlphaFoldDB" id="A0A086T1V7"/>
<organism evidence="2 3">
    <name type="scientific">Hapsidospora chrysogenum (strain ATCC 11550 / CBS 779.69 / DSM 880 / IAM 14645 / JCM 23072 / IMI 49137)</name>
    <name type="common">Acremonium chrysogenum</name>
    <dbReference type="NCBI Taxonomy" id="857340"/>
    <lineage>
        <taxon>Eukaryota</taxon>
        <taxon>Fungi</taxon>
        <taxon>Dikarya</taxon>
        <taxon>Ascomycota</taxon>
        <taxon>Pezizomycotina</taxon>
        <taxon>Sordariomycetes</taxon>
        <taxon>Hypocreomycetidae</taxon>
        <taxon>Hypocreales</taxon>
        <taxon>Bionectriaceae</taxon>
        <taxon>Hapsidospora</taxon>
    </lineage>
</organism>
<name>A0A086T1V7_HAPC1</name>
<evidence type="ECO:0000313" key="3">
    <source>
        <dbReference type="Proteomes" id="UP000029964"/>
    </source>
</evidence>
<evidence type="ECO:0000256" key="1">
    <source>
        <dbReference type="SAM" id="Phobius"/>
    </source>
</evidence>
<accession>A0A086T1V7</accession>
<gene>
    <name evidence="2" type="ORF">ACRE_059080</name>
</gene>
<keyword evidence="3" id="KW-1185">Reference proteome</keyword>
<keyword evidence="1" id="KW-1133">Transmembrane helix</keyword>
<dbReference type="OrthoDB" id="5306317at2759"/>
<dbReference type="HOGENOM" id="CLU_040838_0_0_1"/>